<dbReference type="Gene3D" id="3.30.565.60">
    <property type="match status" value="1"/>
</dbReference>
<keyword evidence="2" id="KW-0547">Nucleotide-binding</keyword>
<evidence type="ECO:0000313" key="3">
    <source>
        <dbReference type="Proteomes" id="UP000214760"/>
    </source>
</evidence>
<name>A0A1I6IX01_9FIRM</name>
<gene>
    <name evidence="2" type="ORF">SAMN02910262_00921</name>
</gene>
<dbReference type="Gene3D" id="3.30.950.30">
    <property type="entry name" value="Schlafen, AAA domain"/>
    <property type="match status" value="1"/>
</dbReference>
<keyword evidence="2" id="KW-0067">ATP-binding</keyword>
<dbReference type="Pfam" id="PF13412">
    <property type="entry name" value="HTH_24"/>
    <property type="match status" value="1"/>
</dbReference>
<dbReference type="AlphaFoldDB" id="A0A1I6IX01"/>
<dbReference type="InterPro" id="IPR007421">
    <property type="entry name" value="Schlafen_AlbA_2_dom"/>
</dbReference>
<organism evidence="2 3">
    <name type="scientific">[Clostridium] aminophilum</name>
    <dbReference type="NCBI Taxonomy" id="1526"/>
    <lineage>
        <taxon>Bacteria</taxon>
        <taxon>Bacillati</taxon>
        <taxon>Bacillota</taxon>
        <taxon>Clostridia</taxon>
        <taxon>Lachnospirales</taxon>
        <taxon>Lachnospiraceae</taxon>
    </lineage>
</organism>
<dbReference type="PANTHER" id="PTHR30595:SF6">
    <property type="entry name" value="SCHLAFEN ALBA-2 DOMAIN-CONTAINING PROTEIN"/>
    <property type="match status" value="1"/>
</dbReference>
<dbReference type="EMBL" id="FOZC01000004">
    <property type="protein sequence ID" value="SFR71223.1"/>
    <property type="molecule type" value="Genomic_DNA"/>
</dbReference>
<dbReference type="Proteomes" id="UP000214760">
    <property type="component" value="Unassembled WGS sequence"/>
</dbReference>
<dbReference type="Pfam" id="PF04326">
    <property type="entry name" value="SLFN_AlbA_2"/>
    <property type="match status" value="1"/>
</dbReference>
<dbReference type="GO" id="GO:0004386">
    <property type="term" value="F:helicase activity"/>
    <property type="evidence" value="ECO:0007669"/>
    <property type="project" value="UniProtKB-KW"/>
</dbReference>
<accession>A0A1I6IX01</accession>
<dbReference type="SUPFAM" id="SSF46785">
    <property type="entry name" value="Winged helix' DNA-binding domain"/>
    <property type="match status" value="1"/>
</dbReference>
<dbReference type="InterPro" id="IPR038475">
    <property type="entry name" value="RecG_C_sf"/>
</dbReference>
<dbReference type="InterPro" id="IPR038461">
    <property type="entry name" value="Schlafen_AlbA_2_dom_sf"/>
</dbReference>
<evidence type="ECO:0000259" key="1">
    <source>
        <dbReference type="Pfam" id="PF04326"/>
    </source>
</evidence>
<dbReference type="RefSeq" id="WP_051684591.1">
    <property type="nucleotide sequence ID" value="NZ_FOZC01000004.1"/>
</dbReference>
<evidence type="ECO:0000313" key="2">
    <source>
        <dbReference type="EMBL" id="SFR71223.1"/>
    </source>
</evidence>
<dbReference type="PANTHER" id="PTHR30595">
    <property type="entry name" value="GLPR-RELATED TRANSCRIPTIONAL REPRESSOR"/>
    <property type="match status" value="1"/>
</dbReference>
<feature type="domain" description="Schlafen AlbA-2" evidence="1">
    <location>
        <begin position="12"/>
        <end position="119"/>
    </location>
</feature>
<dbReference type="InterPro" id="IPR036388">
    <property type="entry name" value="WH-like_DNA-bd_sf"/>
</dbReference>
<dbReference type="InterPro" id="IPR036390">
    <property type="entry name" value="WH_DNA-bd_sf"/>
</dbReference>
<proteinExistence type="predicted"/>
<reference evidence="2 3" key="1">
    <citation type="submission" date="2016-10" db="EMBL/GenBank/DDBJ databases">
        <authorList>
            <person name="de Groot N.N."/>
        </authorList>
    </citation>
    <scope>NUCLEOTIDE SEQUENCE [LARGE SCALE GENOMIC DNA]</scope>
    <source>
        <strain evidence="2 3">F</strain>
    </source>
</reference>
<dbReference type="Gene3D" id="1.10.10.10">
    <property type="entry name" value="Winged helix-like DNA-binding domain superfamily/Winged helix DNA-binding domain"/>
    <property type="match status" value="1"/>
</dbReference>
<keyword evidence="2" id="KW-0378">Hydrolase</keyword>
<protein>
    <submittedName>
        <fullName evidence="2">ATP-dependent DNA helicase RecG</fullName>
    </submittedName>
</protein>
<dbReference type="Pfam" id="PF13749">
    <property type="entry name" value="HATPase_c_4"/>
    <property type="match status" value="1"/>
</dbReference>
<keyword evidence="2" id="KW-0347">Helicase</keyword>
<sequence length="456" mass="52456">MRDIDKIVEDDENQVVEWKESWQDKYLEWICGYANAQGGTLYIGVDDNGNVIGLDSKVQKKLLEDIPNKITAAFGITCDVNLKSKDKKKYIQVEVKKSRLPLNLHGRYYYRTGSVKKEITGFELTEFIIKSTGTSYDAMISDIPRDKLTFEAFKKRYLNVMPGNHDFDEDLISFRLMQEDGQMTNAGVLFADQWNIQHSRIFCTRWNGLDKAGSVQDALDDQEITGSVLSLFDNAMDFVRKNSKKGWRKDKDQRIELPDYPERAVEEGLVNALIHRSYLQTGAHSQIDIYDDRMVITNPGGMYDGSEVQLLDLRHVPSKLRNPILADVFGRLRLMERRGSGFKKILDAYESEERYTDSLKPEFYTDGYNFFLTLWNLNYAYDKAQNKAQVKAQSGALSDREYILLLLRENPSVTQNELSEIMGKSRRSIQMIMKELIDSGTVERVGSKKVGTWIVK</sequence>